<reference evidence="4 5" key="1">
    <citation type="journal article" date="2016" name="Nat. Commun.">
        <title>Thousands of microbial genomes shed light on interconnected biogeochemical processes in an aquifer system.</title>
        <authorList>
            <person name="Anantharaman K."/>
            <person name="Brown C.T."/>
            <person name="Hug L.A."/>
            <person name="Sharon I."/>
            <person name="Castelle C.J."/>
            <person name="Probst A.J."/>
            <person name="Thomas B.C."/>
            <person name="Singh A."/>
            <person name="Wilkins M.J."/>
            <person name="Karaoz U."/>
            <person name="Brodie E.L."/>
            <person name="Williams K.H."/>
            <person name="Hubbard S.S."/>
            <person name="Banfield J.F."/>
        </authorList>
    </citation>
    <scope>NUCLEOTIDE SEQUENCE [LARGE SCALE GENOMIC DNA]</scope>
</reference>
<dbReference type="SMART" id="SM00941">
    <property type="entry name" value="PYNP_C"/>
    <property type="match status" value="1"/>
</dbReference>
<dbReference type="SUPFAM" id="SSF47648">
    <property type="entry name" value="Nucleoside phosphorylase/phosphoribosyltransferase N-terminal domain"/>
    <property type="match status" value="1"/>
</dbReference>
<dbReference type="GO" id="GO:0006213">
    <property type="term" value="P:pyrimidine nucleoside metabolic process"/>
    <property type="evidence" value="ECO:0007669"/>
    <property type="project" value="InterPro"/>
</dbReference>
<dbReference type="Gene3D" id="3.40.1030.10">
    <property type="entry name" value="Nucleoside phosphorylase/phosphoribosyltransferase catalytic domain"/>
    <property type="match status" value="1"/>
</dbReference>
<dbReference type="EMBL" id="MGAL01000006">
    <property type="protein sequence ID" value="OGK49045.1"/>
    <property type="molecule type" value="Genomic_DNA"/>
</dbReference>
<dbReference type="Gene3D" id="3.90.1170.30">
    <property type="entry name" value="Pyrimidine nucleoside phosphorylase-like, C-terminal domain"/>
    <property type="match status" value="1"/>
</dbReference>
<dbReference type="NCBIfam" id="NF003338">
    <property type="entry name" value="PRK04350.1"/>
    <property type="match status" value="1"/>
</dbReference>
<dbReference type="InterPro" id="IPR035902">
    <property type="entry name" value="Nuc_phospho_transferase"/>
</dbReference>
<dbReference type="SUPFAM" id="SSF52418">
    <property type="entry name" value="Nucleoside phosphorylase/phosphoribosyltransferase catalytic domain"/>
    <property type="match status" value="1"/>
</dbReference>
<dbReference type="InterPro" id="IPR017872">
    <property type="entry name" value="Pyrmidine_PPase_CS"/>
</dbReference>
<dbReference type="GO" id="GO:0006206">
    <property type="term" value="P:pyrimidine nucleobase metabolic process"/>
    <property type="evidence" value="ECO:0007669"/>
    <property type="project" value="InterPro"/>
</dbReference>
<dbReference type="AlphaFoldDB" id="A0A1F7J0B4"/>
<evidence type="ECO:0000313" key="5">
    <source>
        <dbReference type="Proteomes" id="UP000177141"/>
    </source>
</evidence>
<gene>
    <name evidence="4" type="ORF">A3A93_02515</name>
</gene>
<dbReference type="Pfam" id="PF02885">
    <property type="entry name" value="Glycos_trans_3N"/>
    <property type="match status" value="1"/>
</dbReference>
<dbReference type="Proteomes" id="UP000177141">
    <property type="component" value="Unassembled WGS sequence"/>
</dbReference>
<dbReference type="STRING" id="1802061.A3A93_02515"/>
<proteinExistence type="predicted"/>
<dbReference type="NCBIfam" id="TIGR02645">
    <property type="entry name" value="ARCH_P_rylase"/>
    <property type="match status" value="1"/>
</dbReference>
<accession>A0A1F7J0B4</accession>
<protein>
    <recommendedName>
        <fullName evidence="3">Pyrimidine nucleoside phosphorylase C-terminal domain-containing protein</fullName>
    </recommendedName>
</protein>
<name>A0A1F7J0B4_9BACT</name>
<evidence type="ECO:0000256" key="1">
    <source>
        <dbReference type="ARBA" id="ARBA00022676"/>
    </source>
</evidence>
<evidence type="ECO:0000256" key="2">
    <source>
        <dbReference type="ARBA" id="ARBA00022679"/>
    </source>
</evidence>
<dbReference type="InterPro" id="IPR000053">
    <property type="entry name" value="Thymidine/pyrmidine_PPase"/>
</dbReference>
<dbReference type="PANTHER" id="PTHR10515:SF0">
    <property type="entry name" value="THYMIDINE PHOSPHORYLASE"/>
    <property type="match status" value="1"/>
</dbReference>
<dbReference type="InterPro" id="IPR036320">
    <property type="entry name" value="Glycosyl_Trfase_fam3_N_dom_sf"/>
</dbReference>
<dbReference type="InterPro" id="IPR017459">
    <property type="entry name" value="Glycosyl_Trfase_fam3_N_dom"/>
</dbReference>
<dbReference type="GO" id="GO:0016763">
    <property type="term" value="F:pentosyltransferase activity"/>
    <property type="evidence" value="ECO:0007669"/>
    <property type="project" value="InterPro"/>
</dbReference>
<dbReference type="InterPro" id="IPR036566">
    <property type="entry name" value="PYNP-like_C_sf"/>
</dbReference>
<dbReference type="SUPFAM" id="SSF54680">
    <property type="entry name" value="Pyrimidine nucleoside phosphorylase C-terminal domain"/>
    <property type="match status" value="1"/>
</dbReference>
<keyword evidence="2" id="KW-0808">Transferase</keyword>
<dbReference type="GO" id="GO:0004645">
    <property type="term" value="F:1,4-alpha-oligoglucan phosphorylase activity"/>
    <property type="evidence" value="ECO:0007669"/>
    <property type="project" value="InterPro"/>
</dbReference>
<sequence>MNDKTNLLHAIDVIKKKLRGRQLNYKEIYTLMDEIAGERLGDVLTAYFVAAGFKDGFTPEELYFLTKAMVETGTVIDFKGIVADKHSMGGVAGTRSTMIVVPIVTAAGFIMPKTSSRAITSPAGTADVMEVLAKVNFTPEQIKKIVTDVGGCIVWGGHLGIAPADDVIIRVEEPLSFESFDKIIMSIMAKKIAVSANHLVIDMPVGKTMKVKYEKDAEKIRKKFEDIAKRFDITVDVDINNTHEPAGDGIGPVLEAIDVLKVLEQTDDRPKELEKRSLRLATKLLKMCYKTKGEKIDAEIEAKKILESGRALEQFRKIIKAQYGDPDISYKKIKIKAIKKLIKASESGTIRSVNNFNLNSIAKILGAPSEKSAGLKLLKRRSDSISINEPLIELYATNSYQLTEAEDTLNNFPIFDIQ</sequence>
<dbReference type="PROSITE" id="PS00647">
    <property type="entry name" value="THYMID_PHOSPHORYLASE"/>
    <property type="match status" value="1"/>
</dbReference>
<dbReference type="GO" id="GO:0005829">
    <property type="term" value="C:cytosol"/>
    <property type="evidence" value="ECO:0007669"/>
    <property type="project" value="TreeGrafter"/>
</dbReference>
<dbReference type="Gene3D" id="1.20.970.10">
    <property type="entry name" value="Transferase, Pyrimidine Nucleoside Phosphorylase, Chain C"/>
    <property type="match status" value="1"/>
</dbReference>
<organism evidence="4 5">
    <name type="scientific">Candidatus Roizmanbacteria bacterium RIFCSPLOWO2_01_FULL_38_12</name>
    <dbReference type="NCBI Taxonomy" id="1802061"/>
    <lineage>
        <taxon>Bacteria</taxon>
        <taxon>Candidatus Roizmaniibacteriota</taxon>
    </lineage>
</organism>
<dbReference type="Pfam" id="PF00591">
    <property type="entry name" value="Glycos_transf_3"/>
    <property type="match status" value="1"/>
</dbReference>
<dbReference type="InterPro" id="IPR000312">
    <property type="entry name" value="Glycosyl_Trfase_fam3"/>
</dbReference>
<dbReference type="InterPro" id="IPR013102">
    <property type="entry name" value="PYNP_C"/>
</dbReference>
<keyword evidence="1" id="KW-0328">Glycosyltransferase</keyword>
<comment type="caution">
    <text evidence="4">The sequence shown here is derived from an EMBL/GenBank/DDBJ whole genome shotgun (WGS) entry which is preliminary data.</text>
</comment>
<dbReference type="InterPro" id="IPR013466">
    <property type="entry name" value="Thymidine/AMP_Pase"/>
</dbReference>
<feature type="domain" description="Pyrimidine nucleoside phosphorylase C-terminal" evidence="3">
    <location>
        <begin position="349"/>
        <end position="415"/>
    </location>
</feature>
<dbReference type="PANTHER" id="PTHR10515">
    <property type="entry name" value="THYMIDINE PHOSPHORYLASE"/>
    <property type="match status" value="1"/>
</dbReference>
<evidence type="ECO:0000259" key="3">
    <source>
        <dbReference type="SMART" id="SM00941"/>
    </source>
</evidence>
<evidence type="ECO:0000313" key="4">
    <source>
        <dbReference type="EMBL" id="OGK49045.1"/>
    </source>
</evidence>